<dbReference type="EMBL" id="JAHCTB010000004">
    <property type="protein sequence ID" value="MBT0608567.1"/>
    <property type="molecule type" value="Genomic_DNA"/>
</dbReference>
<protein>
    <recommendedName>
        <fullName evidence="3">MerR HTH family regulatory protein</fullName>
    </recommendedName>
</protein>
<comment type="caution">
    <text evidence="1">The sequence shown here is derived from an EMBL/GenBank/DDBJ whole genome shotgun (WGS) entry which is preliminary data.</text>
</comment>
<evidence type="ECO:0008006" key="3">
    <source>
        <dbReference type="Google" id="ProtNLM"/>
    </source>
</evidence>
<dbReference type="RefSeq" id="WP_214113429.1">
    <property type="nucleotide sequence ID" value="NZ_JAHCTB010000004.1"/>
</dbReference>
<dbReference type="Gene3D" id="1.10.1660.10">
    <property type="match status" value="1"/>
</dbReference>
<dbReference type="Pfam" id="PF13591">
    <property type="entry name" value="MerR_2"/>
    <property type="match status" value="1"/>
</dbReference>
<dbReference type="Proteomes" id="UP001297092">
    <property type="component" value="Unassembled WGS sequence"/>
</dbReference>
<accession>A0ABS5S5S2</accession>
<proteinExistence type="predicted"/>
<evidence type="ECO:0000313" key="2">
    <source>
        <dbReference type="Proteomes" id="UP001297092"/>
    </source>
</evidence>
<organism evidence="1 2">
    <name type="scientific">Aequorivita echinoideorum</name>
    <dbReference type="NCBI Taxonomy" id="1549647"/>
    <lineage>
        <taxon>Bacteria</taxon>
        <taxon>Pseudomonadati</taxon>
        <taxon>Bacteroidota</taxon>
        <taxon>Flavobacteriia</taxon>
        <taxon>Flavobacteriales</taxon>
        <taxon>Flavobacteriaceae</taxon>
        <taxon>Aequorivita</taxon>
    </lineage>
</organism>
<reference evidence="1 2" key="1">
    <citation type="submission" date="2021-05" db="EMBL/GenBank/DDBJ databases">
        <title>Aequorivita echinoideorum JCM 30378 genome.</title>
        <authorList>
            <person name="Zhang H."/>
            <person name="Li C."/>
        </authorList>
    </citation>
    <scope>NUCLEOTIDE SEQUENCE [LARGE SCALE GENOMIC DNA]</scope>
    <source>
        <strain evidence="1 2">JCM30378</strain>
    </source>
</reference>
<keyword evidence="2" id="KW-1185">Reference proteome</keyword>
<sequence>MATKKYILVTQYCQHANVEIAFLENLHEYGLVLMEKKDSESYINENDISKIERMLRLHKDLSINFEGLDVIDSMQKRLRQMEKKMKLLQQKLDFYE</sequence>
<evidence type="ECO:0000313" key="1">
    <source>
        <dbReference type="EMBL" id="MBT0608567.1"/>
    </source>
</evidence>
<gene>
    <name evidence="1" type="ORF">KIV10_10260</name>
</gene>
<name>A0ABS5S5S2_9FLAO</name>